<dbReference type="EMBL" id="JAFBMS010000237">
    <property type="protein sequence ID" value="KAG9332465.1"/>
    <property type="molecule type" value="Genomic_DNA"/>
</dbReference>
<dbReference type="Proteomes" id="UP000824540">
    <property type="component" value="Unassembled WGS sequence"/>
</dbReference>
<accession>A0A8T2MWG5</accession>
<name>A0A8T2MWG5_9TELE</name>
<feature type="region of interest" description="Disordered" evidence="1">
    <location>
        <begin position="1"/>
        <end position="46"/>
    </location>
</feature>
<comment type="caution">
    <text evidence="2">The sequence shown here is derived from an EMBL/GenBank/DDBJ whole genome shotgun (WGS) entry which is preliminary data.</text>
</comment>
<reference evidence="2" key="1">
    <citation type="thesis" date="2021" institute="BYU ScholarsArchive" country="Provo, UT, USA">
        <title>Applications of and Algorithms for Genome Assembly and Genomic Analyses with an Emphasis on Marine Teleosts.</title>
        <authorList>
            <person name="Pickett B.D."/>
        </authorList>
    </citation>
    <scope>NUCLEOTIDE SEQUENCE</scope>
    <source>
        <strain evidence="2">HI-2016</strain>
    </source>
</reference>
<proteinExistence type="predicted"/>
<protein>
    <submittedName>
        <fullName evidence="2">Uncharacterized protein</fullName>
    </submittedName>
</protein>
<dbReference type="AlphaFoldDB" id="A0A8T2MWG5"/>
<evidence type="ECO:0000313" key="3">
    <source>
        <dbReference type="Proteomes" id="UP000824540"/>
    </source>
</evidence>
<gene>
    <name evidence="2" type="ORF">JZ751_014563</name>
</gene>
<organism evidence="2 3">
    <name type="scientific">Albula glossodonta</name>
    <name type="common">roundjaw bonefish</name>
    <dbReference type="NCBI Taxonomy" id="121402"/>
    <lineage>
        <taxon>Eukaryota</taxon>
        <taxon>Metazoa</taxon>
        <taxon>Chordata</taxon>
        <taxon>Craniata</taxon>
        <taxon>Vertebrata</taxon>
        <taxon>Euteleostomi</taxon>
        <taxon>Actinopterygii</taxon>
        <taxon>Neopterygii</taxon>
        <taxon>Teleostei</taxon>
        <taxon>Albuliformes</taxon>
        <taxon>Albulidae</taxon>
        <taxon>Albula</taxon>
    </lineage>
</organism>
<sequence length="66" mass="7174">MRTSPRFPHHLPAKNGTSDGDPMITSESSAHHPPNLPTPPDLGHPVTVHLPRIEGIRVRRGALTKS</sequence>
<evidence type="ECO:0000256" key="1">
    <source>
        <dbReference type="SAM" id="MobiDB-lite"/>
    </source>
</evidence>
<keyword evidence="3" id="KW-1185">Reference proteome</keyword>
<evidence type="ECO:0000313" key="2">
    <source>
        <dbReference type="EMBL" id="KAG9332465.1"/>
    </source>
</evidence>